<dbReference type="Proteomes" id="UP000001992">
    <property type="component" value="Chromosome"/>
</dbReference>
<accession>A5UKL4</accession>
<evidence type="ECO:0000313" key="2">
    <source>
        <dbReference type="Proteomes" id="UP000001992"/>
    </source>
</evidence>
<dbReference type="GeneID" id="78817161"/>
<dbReference type="STRING" id="420247.Msm_0537"/>
<dbReference type="PATRIC" id="fig|420247.28.peg.536"/>
<name>A5UKL4_METS3</name>
<keyword evidence="2" id="KW-1185">Reference proteome</keyword>
<sequence length="120" mass="14031">MEFLDEIIDLLNSGEFQKIIDSIGDFLDENPAYKTIDYHHFANPLEEMLFDNYLGNFESIKTLDLDKPLEDIYTIYSIAYMNLGQINEAEKYLKIANQINPVSAPILIRLCEFYQSKHEE</sequence>
<dbReference type="AlphaFoldDB" id="A5UKL4"/>
<protein>
    <submittedName>
        <fullName evidence="1">TPR-repeat protein</fullName>
    </submittedName>
</protein>
<dbReference type="InterPro" id="IPR011990">
    <property type="entry name" value="TPR-like_helical_dom_sf"/>
</dbReference>
<dbReference type="EMBL" id="CP000678">
    <property type="protein sequence ID" value="ABQ86742.1"/>
    <property type="molecule type" value="Genomic_DNA"/>
</dbReference>
<dbReference type="BioCyc" id="MSMI420247:GHWZ-543-MONOMER"/>
<dbReference type="Gene3D" id="1.25.40.10">
    <property type="entry name" value="Tetratricopeptide repeat domain"/>
    <property type="match status" value="1"/>
</dbReference>
<dbReference type="EnsemblBacteria" id="ABQ86742">
    <property type="protein sequence ID" value="ABQ86742"/>
    <property type="gene ID" value="Msm_0537"/>
</dbReference>
<dbReference type="HOGENOM" id="CLU_2165305_0_0_2"/>
<evidence type="ECO:0000313" key="1">
    <source>
        <dbReference type="EMBL" id="ABQ86742.1"/>
    </source>
</evidence>
<organism evidence="1 2">
    <name type="scientific">Methanobrevibacter smithii (strain ATCC 35061 / DSM 861 / OCM 144 / PS)</name>
    <dbReference type="NCBI Taxonomy" id="420247"/>
    <lineage>
        <taxon>Archaea</taxon>
        <taxon>Methanobacteriati</taxon>
        <taxon>Methanobacteriota</taxon>
        <taxon>Methanomada group</taxon>
        <taxon>Methanobacteria</taxon>
        <taxon>Methanobacteriales</taxon>
        <taxon>Methanobacteriaceae</taxon>
        <taxon>Methanobrevibacter</taxon>
    </lineage>
</organism>
<proteinExistence type="predicted"/>
<reference evidence="1 2" key="1">
    <citation type="journal article" date="2007" name="Proc. Natl. Acad. Sci. U.S.A.">
        <title>Genomic and metabolic adaptations of Methanobrevibacter smithii to the human gut.</title>
        <authorList>
            <person name="Samuel B.S."/>
            <person name="Hansen E.E."/>
            <person name="Manchester J.K."/>
            <person name="Coutinho P.M."/>
            <person name="Henrissat B."/>
            <person name="Fulton R."/>
            <person name="Latreille P."/>
            <person name="Kim K."/>
            <person name="Wilson R.K."/>
            <person name="Gordon J.I."/>
        </authorList>
    </citation>
    <scope>NUCLEOTIDE SEQUENCE [LARGE SCALE GENOMIC DNA]</scope>
    <source>
        <strain evidence="2">ATCC 35061 / DSM 861 / OCM 144 / PS</strain>
    </source>
</reference>
<gene>
    <name evidence="1" type="ordered locus">Msm_0537</name>
</gene>
<dbReference type="SUPFAM" id="SSF48452">
    <property type="entry name" value="TPR-like"/>
    <property type="match status" value="1"/>
</dbReference>
<dbReference type="RefSeq" id="WP_011953961.1">
    <property type="nucleotide sequence ID" value="NC_009515.1"/>
</dbReference>
<dbReference type="eggNOG" id="arCOG14767">
    <property type="taxonomic scope" value="Archaea"/>
</dbReference>
<dbReference type="KEGG" id="msi:Msm_0537"/>